<dbReference type="InterPro" id="IPR000700">
    <property type="entry name" value="PAS-assoc_C"/>
</dbReference>
<dbReference type="Pfam" id="PF00512">
    <property type="entry name" value="HisKA"/>
    <property type="match status" value="1"/>
</dbReference>
<dbReference type="AlphaFoldDB" id="A0AAW6SS32"/>
<reference evidence="12" key="1">
    <citation type="submission" date="2023-03" db="EMBL/GenBank/DDBJ databases">
        <title>Bacterial isolates from washroom surfaces on a university campus.</title>
        <authorList>
            <person name="Holman D.B."/>
            <person name="Gzyl K.E."/>
            <person name="Taheri A.E."/>
        </authorList>
    </citation>
    <scope>NUCLEOTIDE SEQUENCE</scope>
    <source>
        <strain evidence="12">RD03</strain>
    </source>
</reference>
<evidence type="ECO:0000256" key="8">
    <source>
        <dbReference type="ARBA" id="ARBA00023012"/>
    </source>
</evidence>
<evidence type="ECO:0000256" key="5">
    <source>
        <dbReference type="ARBA" id="ARBA00022741"/>
    </source>
</evidence>
<feature type="domain" description="PAS" evidence="10">
    <location>
        <begin position="31"/>
        <end position="78"/>
    </location>
</feature>
<dbReference type="PANTHER" id="PTHR43065:SF10">
    <property type="entry name" value="PEROXIDE STRESS-ACTIVATED HISTIDINE KINASE MAK3"/>
    <property type="match status" value="1"/>
</dbReference>
<keyword evidence="3" id="KW-0597">Phosphoprotein</keyword>
<proteinExistence type="predicted"/>
<dbReference type="InterPro" id="IPR004358">
    <property type="entry name" value="Sig_transdc_His_kin-like_C"/>
</dbReference>
<sequence length="351" mass="40134">MEIIMKNMNFDFQQIIEGNLNANIILDDRIIVYANKASKLLLGFNENDEILGKRFDQFLHPEFHSICKERLRRVTENMEIAPLMEQKMFQKDGSEIDVEIMAIPYKHSNNKMMSQIVVRDITEKKHTQHLIMQTEKLSLIGELAAGIVHDIRNPITAIKGFLQLLKAEIANNTYIDIIETEIQQIEDIANELLFLAKPKETVWQVESLFDILNESVNLFSTEAFKRKININIYTGKYKKLFVLGDKVQLKQVFVNLIKNALEAINKSGEITIDINKDDKYVYTNIRDNGIGIPSDKLDHIGQSFFTSKKEGTGLGLMVTQNIISSHKGKIMVKSKEGIGTNFTIQLPLYPS</sequence>
<evidence type="ECO:0000256" key="4">
    <source>
        <dbReference type="ARBA" id="ARBA00022679"/>
    </source>
</evidence>
<dbReference type="CDD" id="cd00082">
    <property type="entry name" value="HisKA"/>
    <property type="match status" value="1"/>
</dbReference>
<dbReference type="GO" id="GO:0005524">
    <property type="term" value="F:ATP binding"/>
    <property type="evidence" value="ECO:0007669"/>
    <property type="project" value="UniProtKB-KW"/>
</dbReference>
<keyword evidence="6" id="KW-0418">Kinase</keyword>
<dbReference type="InterPro" id="IPR003594">
    <property type="entry name" value="HATPase_dom"/>
</dbReference>
<evidence type="ECO:0000256" key="1">
    <source>
        <dbReference type="ARBA" id="ARBA00000085"/>
    </source>
</evidence>
<keyword evidence="7 12" id="KW-0067">ATP-binding</keyword>
<evidence type="ECO:0000256" key="2">
    <source>
        <dbReference type="ARBA" id="ARBA00012438"/>
    </source>
</evidence>
<dbReference type="EMBL" id="JAROYP010000006">
    <property type="protein sequence ID" value="MDH5161650.1"/>
    <property type="molecule type" value="Genomic_DNA"/>
</dbReference>
<dbReference type="Gene3D" id="1.10.287.130">
    <property type="match status" value="1"/>
</dbReference>
<keyword evidence="8" id="KW-0902">Two-component regulatory system</keyword>
<evidence type="ECO:0000259" key="11">
    <source>
        <dbReference type="PROSITE" id="PS50113"/>
    </source>
</evidence>
<dbReference type="RefSeq" id="WP_280616796.1">
    <property type="nucleotide sequence ID" value="NZ_JAROYP010000006.1"/>
</dbReference>
<feature type="domain" description="PAC" evidence="11">
    <location>
        <begin position="82"/>
        <end position="133"/>
    </location>
</feature>
<gene>
    <name evidence="12" type="ORF">P5X88_11925</name>
</gene>
<evidence type="ECO:0000259" key="9">
    <source>
        <dbReference type="PROSITE" id="PS50109"/>
    </source>
</evidence>
<dbReference type="SUPFAM" id="SSF47384">
    <property type="entry name" value="Homodimeric domain of signal transducing histidine kinase"/>
    <property type="match status" value="1"/>
</dbReference>
<dbReference type="Gene3D" id="3.30.565.10">
    <property type="entry name" value="Histidine kinase-like ATPase, C-terminal domain"/>
    <property type="match status" value="1"/>
</dbReference>
<evidence type="ECO:0000313" key="13">
    <source>
        <dbReference type="Proteomes" id="UP001159179"/>
    </source>
</evidence>
<dbReference type="Pfam" id="PF13426">
    <property type="entry name" value="PAS_9"/>
    <property type="match status" value="1"/>
</dbReference>
<dbReference type="GO" id="GO:0000155">
    <property type="term" value="F:phosphorelay sensor kinase activity"/>
    <property type="evidence" value="ECO:0007669"/>
    <property type="project" value="InterPro"/>
</dbReference>
<dbReference type="EC" id="2.7.13.3" evidence="2"/>
<dbReference type="InterPro" id="IPR036890">
    <property type="entry name" value="HATPase_C_sf"/>
</dbReference>
<dbReference type="InterPro" id="IPR000014">
    <property type="entry name" value="PAS"/>
</dbReference>
<dbReference type="Pfam" id="PF02518">
    <property type="entry name" value="HATPase_c"/>
    <property type="match status" value="1"/>
</dbReference>
<dbReference type="InterPro" id="IPR036097">
    <property type="entry name" value="HisK_dim/P_sf"/>
</dbReference>
<dbReference type="PROSITE" id="PS50112">
    <property type="entry name" value="PAS"/>
    <property type="match status" value="1"/>
</dbReference>
<evidence type="ECO:0000313" key="12">
    <source>
        <dbReference type="EMBL" id="MDH5161650.1"/>
    </source>
</evidence>
<dbReference type="SMART" id="SM00388">
    <property type="entry name" value="HisKA"/>
    <property type="match status" value="1"/>
</dbReference>
<dbReference type="PROSITE" id="PS50109">
    <property type="entry name" value="HIS_KIN"/>
    <property type="match status" value="1"/>
</dbReference>
<dbReference type="InterPro" id="IPR035965">
    <property type="entry name" value="PAS-like_dom_sf"/>
</dbReference>
<dbReference type="Gene3D" id="3.30.450.20">
    <property type="entry name" value="PAS domain"/>
    <property type="match status" value="1"/>
</dbReference>
<comment type="caution">
    <text evidence="12">The sequence shown here is derived from an EMBL/GenBank/DDBJ whole genome shotgun (WGS) entry which is preliminary data.</text>
</comment>
<comment type="catalytic activity">
    <reaction evidence="1">
        <text>ATP + protein L-histidine = ADP + protein N-phospho-L-histidine.</text>
        <dbReference type="EC" id="2.7.13.3"/>
    </reaction>
</comment>
<dbReference type="InterPro" id="IPR005467">
    <property type="entry name" value="His_kinase_dom"/>
</dbReference>
<evidence type="ECO:0000256" key="6">
    <source>
        <dbReference type="ARBA" id="ARBA00022777"/>
    </source>
</evidence>
<dbReference type="CDD" id="cd00130">
    <property type="entry name" value="PAS"/>
    <property type="match status" value="1"/>
</dbReference>
<dbReference type="SMART" id="SM00387">
    <property type="entry name" value="HATPase_c"/>
    <property type="match status" value="1"/>
</dbReference>
<name>A0AAW6SS32_9BACI</name>
<organism evidence="12 13">
    <name type="scientific">Heyndrickxia oleronia</name>
    <dbReference type="NCBI Taxonomy" id="38875"/>
    <lineage>
        <taxon>Bacteria</taxon>
        <taxon>Bacillati</taxon>
        <taxon>Bacillota</taxon>
        <taxon>Bacilli</taxon>
        <taxon>Bacillales</taxon>
        <taxon>Bacillaceae</taxon>
        <taxon>Heyndrickxia</taxon>
    </lineage>
</organism>
<dbReference type="Proteomes" id="UP001159179">
    <property type="component" value="Unassembled WGS sequence"/>
</dbReference>
<keyword evidence="5" id="KW-0547">Nucleotide-binding</keyword>
<evidence type="ECO:0000256" key="7">
    <source>
        <dbReference type="ARBA" id="ARBA00022840"/>
    </source>
</evidence>
<dbReference type="InterPro" id="IPR003661">
    <property type="entry name" value="HisK_dim/P_dom"/>
</dbReference>
<dbReference type="SUPFAM" id="SSF55785">
    <property type="entry name" value="PYP-like sensor domain (PAS domain)"/>
    <property type="match status" value="1"/>
</dbReference>
<feature type="domain" description="Histidine kinase" evidence="9">
    <location>
        <begin position="146"/>
        <end position="350"/>
    </location>
</feature>
<accession>A0AAW6SS32</accession>
<dbReference type="PROSITE" id="PS50113">
    <property type="entry name" value="PAC"/>
    <property type="match status" value="1"/>
</dbReference>
<dbReference type="SUPFAM" id="SSF55874">
    <property type="entry name" value="ATPase domain of HSP90 chaperone/DNA topoisomerase II/histidine kinase"/>
    <property type="match status" value="1"/>
</dbReference>
<keyword evidence="4" id="KW-0808">Transferase</keyword>
<evidence type="ECO:0000259" key="10">
    <source>
        <dbReference type="PROSITE" id="PS50112"/>
    </source>
</evidence>
<dbReference type="PRINTS" id="PR00344">
    <property type="entry name" value="BCTRLSENSOR"/>
</dbReference>
<evidence type="ECO:0000256" key="3">
    <source>
        <dbReference type="ARBA" id="ARBA00022553"/>
    </source>
</evidence>
<dbReference type="PANTHER" id="PTHR43065">
    <property type="entry name" value="SENSOR HISTIDINE KINASE"/>
    <property type="match status" value="1"/>
</dbReference>
<dbReference type="NCBIfam" id="TIGR00229">
    <property type="entry name" value="sensory_box"/>
    <property type="match status" value="1"/>
</dbReference>
<protein>
    <recommendedName>
        <fullName evidence="2">histidine kinase</fullName>
        <ecNumber evidence="2">2.7.13.3</ecNumber>
    </recommendedName>
</protein>